<feature type="compositionally biased region" description="Low complexity" evidence="1">
    <location>
        <begin position="1"/>
        <end position="15"/>
    </location>
</feature>
<keyword evidence="3" id="KW-1185">Reference proteome</keyword>
<evidence type="ECO:0000313" key="2">
    <source>
        <dbReference type="EMBL" id="KAK6589116.1"/>
    </source>
</evidence>
<gene>
    <name evidence="2" type="ORF">RS030_223507</name>
</gene>
<evidence type="ECO:0000256" key="1">
    <source>
        <dbReference type="SAM" id="MobiDB-lite"/>
    </source>
</evidence>
<dbReference type="EMBL" id="JAWDEY010000014">
    <property type="protein sequence ID" value="KAK6589116.1"/>
    <property type="molecule type" value="Genomic_DNA"/>
</dbReference>
<evidence type="ECO:0000313" key="3">
    <source>
        <dbReference type="Proteomes" id="UP001311799"/>
    </source>
</evidence>
<accession>A0AAV9XWQ0</accession>
<feature type="region of interest" description="Disordered" evidence="1">
    <location>
        <begin position="1"/>
        <end position="25"/>
    </location>
</feature>
<name>A0AAV9XWQ0_9CRYT</name>
<feature type="region of interest" description="Disordered" evidence="1">
    <location>
        <begin position="156"/>
        <end position="175"/>
    </location>
</feature>
<protein>
    <submittedName>
        <fullName evidence="2">Uncharacterized protein</fullName>
    </submittedName>
</protein>
<reference evidence="2 3" key="1">
    <citation type="submission" date="2023-10" db="EMBL/GenBank/DDBJ databases">
        <title>Comparative genomics analysis reveals potential genetic determinants of host preference in Cryptosporidium xiaoi.</title>
        <authorList>
            <person name="Xiao L."/>
            <person name="Li J."/>
        </authorList>
    </citation>
    <scope>NUCLEOTIDE SEQUENCE [LARGE SCALE GENOMIC DNA]</scope>
    <source>
        <strain evidence="2 3">52996</strain>
    </source>
</reference>
<sequence length="175" mass="20326">MNLHESSVPFSPSSPKKQEKNSEPDNIEFIGRTADNNISDSNVNIRNIESKNIDEKVRRRFPPNQFLKFSSLVLVPGRPRRWRRVQRRAGKNEGAWLYRWEFIPESIDNIFMENLDLMARGVVGPRRTGRTTRAVSFHMKETVLGPGNMYELENNYDQYGSNSTSQNVFDQKMTT</sequence>
<comment type="caution">
    <text evidence="2">The sequence shown here is derived from an EMBL/GenBank/DDBJ whole genome shotgun (WGS) entry which is preliminary data.</text>
</comment>
<dbReference type="AlphaFoldDB" id="A0AAV9XWQ0"/>
<dbReference type="Proteomes" id="UP001311799">
    <property type="component" value="Unassembled WGS sequence"/>
</dbReference>
<proteinExistence type="predicted"/>
<organism evidence="2 3">
    <name type="scientific">Cryptosporidium xiaoi</name>
    <dbReference type="NCBI Taxonomy" id="659607"/>
    <lineage>
        <taxon>Eukaryota</taxon>
        <taxon>Sar</taxon>
        <taxon>Alveolata</taxon>
        <taxon>Apicomplexa</taxon>
        <taxon>Conoidasida</taxon>
        <taxon>Coccidia</taxon>
        <taxon>Eucoccidiorida</taxon>
        <taxon>Eimeriorina</taxon>
        <taxon>Cryptosporidiidae</taxon>
        <taxon>Cryptosporidium</taxon>
    </lineage>
</organism>